<protein>
    <submittedName>
        <fullName evidence="10 11">Cytochrome P450 2B11-like</fullName>
    </submittedName>
</protein>
<keyword evidence="4 8" id="KW-0560">Oxidoreductase</keyword>
<dbReference type="AlphaFoldDB" id="A0A9W2ZU98"/>
<dbReference type="OMA" id="TEEHLPW"/>
<organism evidence="9 10">
    <name type="scientific">Biomphalaria glabrata</name>
    <name type="common">Bloodfluke planorb</name>
    <name type="synonym">Freshwater snail</name>
    <dbReference type="NCBI Taxonomy" id="6526"/>
    <lineage>
        <taxon>Eukaryota</taxon>
        <taxon>Metazoa</taxon>
        <taxon>Spiralia</taxon>
        <taxon>Lophotrochozoa</taxon>
        <taxon>Mollusca</taxon>
        <taxon>Gastropoda</taxon>
        <taxon>Heterobranchia</taxon>
        <taxon>Euthyneura</taxon>
        <taxon>Panpulmonata</taxon>
        <taxon>Hygrophila</taxon>
        <taxon>Lymnaeoidea</taxon>
        <taxon>Planorbidae</taxon>
        <taxon>Biomphalaria</taxon>
    </lineage>
</organism>
<dbReference type="PANTHER" id="PTHR24300:SF375">
    <property type="entry name" value="CYTOCHROME P450 FAMILY"/>
    <property type="match status" value="1"/>
</dbReference>
<keyword evidence="3 7" id="KW-0479">Metal-binding</keyword>
<dbReference type="GO" id="GO:0005506">
    <property type="term" value="F:iron ion binding"/>
    <property type="evidence" value="ECO:0007669"/>
    <property type="project" value="InterPro"/>
</dbReference>
<evidence type="ECO:0000313" key="9">
    <source>
        <dbReference type="Proteomes" id="UP001165740"/>
    </source>
</evidence>
<dbReference type="InterPro" id="IPR050182">
    <property type="entry name" value="Cytochrome_P450_fam2"/>
</dbReference>
<comment type="cofactor">
    <cofactor evidence="1 7">
        <name>heme</name>
        <dbReference type="ChEBI" id="CHEBI:30413"/>
    </cofactor>
</comment>
<dbReference type="InterPro" id="IPR001128">
    <property type="entry name" value="Cyt_P450"/>
</dbReference>
<evidence type="ECO:0000256" key="5">
    <source>
        <dbReference type="ARBA" id="ARBA00023004"/>
    </source>
</evidence>
<keyword evidence="9" id="KW-1185">Reference proteome</keyword>
<evidence type="ECO:0000313" key="10">
    <source>
        <dbReference type="RefSeq" id="XP_055878647.1"/>
    </source>
</evidence>
<dbReference type="InterPro" id="IPR002401">
    <property type="entry name" value="Cyt_P450_E_grp-I"/>
</dbReference>
<dbReference type="PRINTS" id="PR00385">
    <property type="entry name" value="P450"/>
</dbReference>
<dbReference type="RefSeq" id="XP_055878647.1">
    <property type="nucleotide sequence ID" value="XM_056022672.1"/>
</dbReference>
<evidence type="ECO:0000256" key="3">
    <source>
        <dbReference type="ARBA" id="ARBA00022723"/>
    </source>
</evidence>
<sequence>MDLISLGLILLSTILLYSYYRLNRKDLNLPPFPVRPWPIVGHLFAIKADLRPQFHQWRRKCGDIFSIYIGSKLFVVINDFDLIKETFVKRADDFSDRPLMFIDELLFHQSRGIVWNSGQDWKEQRSVTIAILRKFGFGKNILAERIQEEVSHFLNHLSLSNGQPLDIRHVTSESTANIICSILTGKRFDYNDPLFYKLITEVRFYFQSNKQSGMFDYNPLLKYFPRYKRMLQNVNEILTILKEIIVVSKDGNADENFISSYVAEQGTRTDHSKATTMDETNMLRTVFDLCVAGTETTSTTICWFALYMVNHQDVQNKIFAEIKQHVGTKRAPTLEDRPKLVYLNAAIKETQRLASIIPLSVIRACSNDFVIRGYTIPKGSYIAPNLESVLFDEKFWGSDSRVFNPDRFIDEKGLLKKPEEFIPFGVGRRVCLGESMAKLELFLYLSCFVQRFQLVSADPDKLPSLEYDYGLTMIPKKSVLRLVERVSN</sequence>
<gene>
    <name evidence="10 11" type="primary">LOC106078343</name>
</gene>
<dbReference type="GeneID" id="106078343"/>
<evidence type="ECO:0000256" key="6">
    <source>
        <dbReference type="ARBA" id="ARBA00023033"/>
    </source>
</evidence>
<proteinExistence type="inferred from homology"/>
<dbReference type="Pfam" id="PF00067">
    <property type="entry name" value="p450"/>
    <property type="match status" value="1"/>
</dbReference>
<dbReference type="PRINTS" id="PR00463">
    <property type="entry name" value="EP450I"/>
</dbReference>
<dbReference type="SUPFAM" id="SSF48264">
    <property type="entry name" value="Cytochrome P450"/>
    <property type="match status" value="1"/>
</dbReference>
<dbReference type="PANTHER" id="PTHR24300">
    <property type="entry name" value="CYTOCHROME P450 508A4-RELATED"/>
    <property type="match status" value="1"/>
</dbReference>
<dbReference type="OrthoDB" id="6081913at2759"/>
<dbReference type="InterPro" id="IPR017972">
    <property type="entry name" value="Cyt_P450_CS"/>
</dbReference>
<evidence type="ECO:0000256" key="1">
    <source>
        <dbReference type="ARBA" id="ARBA00001971"/>
    </source>
</evidence>
<feature type="binding site" description="axial binding residue" evidence="7">
    <location>
        <position position="431"/>
    </location>
    <ligand>
        <name>heme</name>
        <dbReference type="ChEBI" id="CHEBI:30413"/>
    </ligand>
    <ligandPart>
        <name>Fe</name>
        <dbReference type="ChEBI" id="CHEBI:18248"/>
    </ligandPart>
</feature>
<dbReference type="GO" id="GO:0005737">
    <property type="term" value="C:cytoplasm"/>
    <property type="evidence" value="ECO:0007669"/>
    <property type="project" value="TreeGrafter"/>
</dbReference>
<dbReference type="Gene3D" id="1.10.630.10">
    <property type="entry name" value="Cytochrome P450"/>
    <property type="match status" value="1"/>
</dbReference>
<evidence type="ECO:0000313" key="11">
    <source>
        <dbReference type="RefSeq" id="XP_055878648.1"/>
    </source>
</evidence>
<dbReference type="GO" id="GO:0016712">
    <property type="term" value="F:oxidoreductase activity, acting on paired donors, with incorporation or reduction of molecular oxygen, reduced flavin or flavoprotein as one donor, and incorporation of one atom of oxygen"/>
    <property type="evidence" value="ECO:0007669"/>
    <property type="project" value="TreeGrafter"/>
</dbReference>
<dbReference type="InterPro" id="IPR036396">
    <property type="entry name" value="Cyt_P450_sf"/>
</dbReference>
<keyword evidence="5 7" id="KW-0408">Iron</keyword>
<dbReference type="GO" id="GO:0006805">
    <property type="term" value="P:xenobiotic metabolic process"/>
    <property type="evidence" value="ECO:0007669"/>
    <property type="project" value="TreeGrafter"/>
</dbReference>
<reference evidence="10 11" key="1">
    <citation type="submission" date="2025-04" db="UniProtKB">
        <authorList>
            <consortium name="RefSeq"/>
        </authorList>
    </citation>
    <scope>IDENTIFICATION</scope>
</reference>
<name>A0A9W2ZU98_BIOGL</name>
<dbReference type="RefSeq" id="XP_055878648.1">
    <property type="nucleotide sequence ID" value="XM_056022673.1"/>
</dbReference>
<evidence type="ECO:0000256" key="2">
    <source>
        <dbReference type="ARBA" id="ARBA00010617"/>
    </source>
</evidence>
<dbReference type="PROSITE" id="PS00086">
    <property type="entry name" value="CYTOCHROME_P450"/>
    <property type="match status" value="1"/>
</dbReference>
<accession>A0A9W2ZU98</accession>
<evidence type="ECO:0000256" key="8">
    <source>
        <dbReference type="RuleBase" id="RU000461"/>
    </source>
</evidence>
<dbReference type="GO" id="GO:0020037">
    <property type="term" value="F:heme binding"/>
    <property type="evidence" value="ECO:0007669"/>
    <property type="project" value="InterPro"/>
</dbReference>
<dbReference type="FunFam" id="1.10.630.10:FF:000036">
    <property type="entry name" value="CYtochrome P450 family"/>
    <property type="match status" value="1"/>
</dbReference>
<comment type="similarity">
    <text evidence="2 8">Belongs to the cytochrome P450 family.</text>
</comment>
<dbReference type="GO" id="GO:0006082">
    <property type="term" value="P:organic acid metabolic process"/>
    <property type="evidence" value="ECO:0007669"/>
    <property type="project" value="TreeGrafter"/>
</dbReference>
<keyword evidence="6 8" id="KW-0503">Monooxygenase</keyword>
<evidence type="ECO:0000256" key="7">
    <source>
        <dbReference type="PIRSR" id="PIRSR602401-1"/>
    </source>
</evidence>
<keyword evidence="7 8" id="KW-0349">Heme</keyword>
<dbReference type="Proteomes" id="UP001165740">
    <property type="component" value="Chromosome 3"/>
</dbReference>
<evidence type="ECO:0000256" key="4">
    <source>
        <dbReference type="ARBA" id="ARBA00023002"/>
    </source>
</evidence>